<feature type="compositionally biased region" description="Low complexity" evidence="2">
    <location>
        <begin position="137"/>
        <end position="164"/>
    </location>
</feature>
<feature type="compositionally biased region" description="Low complexity" evidence="2">
    <location>
        <begin position="909"/>
        <end position="928"/>
    </location>
</feature>
<sequence length="2123" mass="233622">MSTASSISTLNQSNNSSSSNSSVNTASTSTSSAKSKKYSAFDINNIYKGKSLENPKASVVVPKHGLQTVGKVGVARRVPPPANVIVASKSNLTSVSQSIITNSTSASTVDSETDINNVSTINQGSAYTNSNKEYENSSKSSSNSFKESNSLESSQSIKSSSEQKPPTINSCSPTSSKSIHFPLNVNNRDSQSSLTEKDANGSGRDTFNNQSKISNDSLMTGLIPLQNSRGQLKSTEPTGSTSSMSHKQINGTCEKDKEILNDSKFPVKESHFKSSNLSSTSISSIGSAPRINAQEISTSASDFNSKVSSNRKQDHYSNPGQLNRRKKFALDKPAIIDDRELQSLDQILKTDVECDWAKDQEIDYSVKLDFGDNDSDDESSKVKKEESSHRNIESHEENINSSSSRDSSLSNIHQSSVPSSSSNRSVNFDDGSGYRGQNYKPDDPTDRHNRYHGRKSDPLYEPLSGNKDVENYKMGPRSDNIYQVSSRSQQLSRGAYSNNQQIYPQPQNNASGLLPVSRNPKNNPAVINRRNDEDNWRHKRSKDEQSRNMQTSKSSRTRDEEMIALASKQSLNRNPRDFRGSINASGSMNLSSTYPKSQIYPPPNLPPRLQKQAELLNGSKSQSFDNSNRSRRSPPPHQHPSMSLVDNSVNIREHQSSRDHGNDNRLHRPPQDYDHNRAFKPSNDSTNWRSSNSNQQNPMKSAKSECDPHQLPPRKNSQDSSIIDHKKNANENDLYGTISLQTKAKKEFVVEITTQVLKNEDNILSQKKSENGEENFKNNDSPTSTETSEKTGSNLDENDPQPKLVEDSTQSKQPDTESLGNKNISALQTSQIREMDNVDQSPPKDNLSKTTNRNNSSNPKAIENVSETTNHKRLNTSSKYDQNNFDRHRGMPSQNQQHRKFSNNSTERFTPPTNLSSSTSPPSFNNNNWNQKSIHPTMNKQHSSRNNPENDRNHYQDKTQYNNRYRNSSNKQAHHQSNHRSQFVHNENNSLTNESQDSTNVVSQSSSPSSQQHCQDQEKNLDLNNDEWETASESSDPMDRPVSTKTHEDRCDPSLQNSNQQQLNQENKYANERSNDSKSNVEHSNLTSNKNGSKQHNRQLNRSSDHIYHHGMNNNKYNSAGNVESINHSHRNTGRSFRPSHSGYSNQIVSQQYSGQIGNKRGNNYNQSSVAHKPQHQEALCTQMSKISLDHHDDRPTQRHRKNSINQKRDSPHSSSSLNNSVINANKNNRRDEEGHKNVSIQRSNSNSSSNNAKMKRKEKPKPRTNERKARTDSNASDQPPQSSPKDHQFSQQSSNDKSESHNSNEKTIVDQKNKALCSNNVSSTLIANSKPIIAHKSNHDQQESGIASGEHPSFSNTASQRSSPGANNPSSLDDNKINNIKKKSTGTSQMINSSSKCPSSAPSSTNESKIVPHHQSHQTSSGTVSSGIKKSDNSVVCQATKLTEDNPNSSNNAANKRKIVTLIYENPKLKEENKVLSKIEEVSTSNAQSSISSDAVASNASKVFLNSSAGSGVISSSNVNEELNIKIASVKKVWDSTPNDTASNSQSERENLNSLSGNRSAINQNSMNEKSKSNILTSIVQKKQSNNSPFGNNTSTNVALPVSQMINIPSSIENRQNQQTATTSFHNSSVMSGTSFHQNSNPTAVLQTPTSPPQIFSNPLATQQNLAAFQYGHQMAATPDQLNYGSNPAQQTQLAQLFPPAAAFIQQGSAAMAAAVAHQSQFNAMAALMANNAQHHQAANLFMQLSQAQPAVVNDQLSKFTNSNAVLTQNNLMKSFVHHNQPAAGQQLNNLPQNAGWPVQHPAPNQQHFFQQLAATANPLATASHFVQNPIATPSSAIGIASTAVSTVPVSQVVAANAFTRQTSMPRNQIVDNGSNQNSIGSFMAGASGPIQMNEMHPINHQMPNGSHFLPDQNSASNSVVNRNQSQHNMHHHHRNQFPNSAAPNMNLNASNWPNHQQMFFNQKMQSNTRQFPLHLINQPMIGTVTNPIAQINSRTSPLNASVASMMANSSGPNYPNSIQRSTSSGSQQSKNSGSINQQNSNSRNANKSFAMNQVINGAMKSRPFNQNHANNNRSNSSTPSPAVLSGHVNNMVPVDPAVTASDFVTNTEPDSNSSIVNTNKD</sequence>
<dbReference type="EMBL" id="WVUK01000053">
    <property type="protein sequence ID" value="KAF7494229.1"/>
    <property type="molecule type" value="Genomic_DNA"/>
</dbReference>
<feature type="region of interest" description="Disordered" evidence="2">
    <location>
        <begin position="990"/>
        <end position="1144"/>
    </location>
</feature>
<feature type="compositionally biased region" description="Basic and acidic residues" evidence="2">
    <location>
        <begin position="1069"/>
        <end position="1081"/>
    </location>
</feature>
<name>A0A834RBA8_SARSC</name>
<keyword evidence="1" id="KW-0597">Phosphoprotein</keyword>
<feature type="compositionally biased region" description="Polar residues" evidence="2">
    <location>
        <begin position="582"/>
        <end position="596"/>
    </location>
</feature>
<dbReference type="PANTHER" id="PTHR14038:SF0">
    <property type="entry name" value="LP18708P"/>
    <property type="match status" value="1"/>
</dbReference>
<feature type="compositionally biased region" description="Basic and acidic residues" evidence="2">
    <location>
        <begin position="529"/>
        <end position="546"/>
    </location>
</feature>
<reference evidence="5" key="3">
    <citation type="submission" date="2022-06" db="UniProtKB">
        <authorList>
            <consortium name="EnsemblMetazoa"/>
        </authorList>
    </citation>
    <scope>IDENTIFICATION</scope>
</reference>
<feature type="region of interest" description="Disordered" evidence="2">
    <location>
        <begin position="1"/>
        <end position="35"/>
    </location>
</feature>
<feature type="compositionally biased region" description="Basic and acidic residues" evidence="2">
    <location>
        <begin position="1262"/>
        <end position="1272"/>
    </location>
</feature>
<gene>
    <name evidence="4" type="ORF">SSS_4646</name>
</gene>
<feature type="region of interest" description="Disordered" evidence="2">
    <location>
        <begin position="1190"/>
        <end position="1315"/>
    </location>
</feature>
<evidence type="ECO:0000313" key="6">
    <source>
        <dbReference type="Proteomes" id="UP000070412"/>
    </source>
</evidence>
<evidence type="ECO:0000256" key="2">
    <source>
        <dbReference type="SAM" id="MobiDB-lite"/>
    </source>
</evidence>
<feature type="compositionally biased region" description="Polar residues" evidence="2">
    <location>
        <begin position="1112"/>
        <end position="1126"/>
    </location>
</feature>
<feature type="compositionally biased region" description="Polar residues" evidence="2">
    <location>
        <begin position="1537"/>
        <end position="1573"/>
    </location>
</feature>
<feature type="compositionally biased region" description="Polar residues" evidence="2">
    <location>
        <begin position="302"/>
        <end position="321"/>
    </location>
</feature>
<dbReference type="PANTHER" id="PTHR14038">
    <property type="entry name" value="BAT2 HLA-B-ASSOCIATED TRANSCRIPT 2"/>
    <property type="match status" value="1"/>
</dbReference>
<accession>A0A834RBA8</accession>
<dbReference type="Proteomes" id="UP000070412">
    <property type="component" value="Unassembled WGS sequence"/>
</dbReference>
<feature type="compositionally biased region" description="Basic and acidic residues" evidence="2">
    <location>
        <begin position="378"/>
        <end position="398"/>
    </location>
</feature>
<protein>
    <submittedName>
        <fullName evidence="4">Protein PRRC2A</fullName>
    </submittedName>
</protein>
<feature type="compositionally biased region" description="Polar residues" evidence="2">
    <location>
        <begin position="848"/>
        <end position="859"/>
    </location>
</feature>
<feature type="compositionally biased region" description="Polar residues" evidence="2">
    <location>
        <begin position="1354"/>
        <end position="1373"/>
    </location>
</feature>
<evidence type="ECO:0000256" key="1">
    <source>
        <dbReference type="ARBA" id="ARBA00022553"/>
    </source>
</evidence>
<feature type="region of interest" description="Disordered" evidence="2">
    <location>
        <begin position="2006"/>
        <end position="2046"/>
    </location>
</feature>
<keyword evidence="6" id="KW-1185">Reference proteome</keyword>
<feature type="compositionally biased region" description="Basic and acidic residues" evidence="2">
    <location>
        <begin position="651"/>
        <end position="677"/>
    </location>
</feature>
<dbReference type="GO" id="GO:0030154">
    <property type="term" value="P:cell differentiation"/>
    <property type="evidence" value="ECO:0007669"/>
    <property type="project" value="TreeGrafter"/>
</dbReference>
<dbReference type="EnsemblMetazoa" id="SSS_4646s_mrna">
    <property type="protein sequence ID" value="KAF7494229.1"/>
    <property type="gene ID" value="SSS_4646"/>
</dbReference>
<reference evidence="6" key="1">
    <citation type="journal article" date="2020" name="PLoS Negl. Trop. Dis.">
        <title>High-quality nuclear genome for Sarcoptes scabiei-A critical resource for a neglected parasite.</title>
        <authorList>
            <person name="Korhonen P.K."/>
            <person name="Gasser R.B."/>
            <person name="Ma G."/>
            <person name="Wang T."/>
            <person name="Stroehlein A.J."/>
            <person name="Young N.D."/>
            <person name="Ang C.S."/>
            <person name="Fernando D.D."/>
            <person name="Lu H.C."/>
            <person name="Taylor S."/>
            <person name="Reynolds S.L."/>
            <person name="Mofiz E."/>
            <person name="Najaraj S.H."/>
            <person name="Gowda H."/>
            <person name="Madugundu A."/>
            <person name="Renuse S."/>
            <person name="Holt D."/>
            <person name="Pandey A."/>
            <person name="Papenfuss A.T."/>
            <person name="Fischer K."/>
        </authorList>
    </citation>
    <scope>NUCLEOTIDE SEQUENCE [LARGE SCALE GENOMIC DNA]</scope>
</reference>
<feature type="compositionally biased region" description="Low complexity" evidence="2">
    <location>
        <begin position="498"/>
        <end position="509"/>
    </location>
</feature>
<feature type="region of interest" description="Disordered" evidence="2">
    <location>
        <begin position="763"/>
        <end position="956"/>
    </location>
</feature>
<feature type="compositionally biased region" description="Polar residues" evidence="2">
    <location>
        <begin position="892"/>
        <end position="908"/>
    </location>
</feature>
<feature type="region of interest" description="Disordered" evidence="2">
    <location>
        <begin position="2063"/>
        <end position="2091"/>
    </location>
</feature>
<feature type="region of interest" description="Disordered" evidence="2">
    <location>
        <begin position="1156"/>
        <end position="1178"/>
    </location>
</feature>
<feature type="compositionally biased region" description="Polar residues" evidence="2">
    <location>
        <begin position="225"/>
        <end position="248"/>
    </location>
</feature>
<feature type="region of interest" description="Disordered" evidence="2">
    <location>
        <begin position="1536"/>
        <end position="1573"/>
    </location>
</feature>
<feature type="compositionally biased region" description="Polar residues" evidence="2">
    <location>
        <begin position="807"/>
        <end position="832"/>
    </location>
</feature>
<dbReference type="OrthoDB" id="1939715at2759"/>
<dbReference type="InterPro" id="IPR009738">
    <property type="entry name" value="BAT2_N"/>
</dbReference>
<feature type="compositionally biased region" description="Polar residues" evidence="2">
    <location>
        <begin position="640"/>
        <end position="650"/>
    </location>
</feature>
<feature type="compositionally biased region" description="Polar residues" evidence="2">
    <location>
        <begin position="166"/>
        <end position="194"/>
    </location>
</feature>
<dbReference type="InterPro" id="IPR033184">
    <property type="entry name" value="PRRC2"/>
</dbReference>
<feature type="compositionally biased region" description="Low complexity" evidence="2">
    <location>
        <begin position="1213"/>
        <end position="1226"/>
    </location>
</feature>
<dbReference type="Pfam" id="PF07001">
    <property type="entry name" value="BAT2_N"/>
    <property type="match status" value="1"/>
</dbReference>
<feature type="region of interest" description="Disordered" evidence="2">
    <location>
        <begin position="1616"/>
        <end position="1651"/>
    </location>
</feature>
<feature type="compositionally biased region" description="Basic and acidic residues" evidence="2">
    <location>
        <begin position="1297"/>
        <end position="1314"/>
    </location>
</feature>
<feature type="compositionally biased region" description="Polar residues" evidence="2">
    <location>
        <begin position="682"/>
        <end position="699"/>
    </location>
</feature>
<feature type="compositionally biased region" description="Basic and acidic residues" evidence="2">
    <location>
        <begin position="440"/>
        <end position="458"/>
    </location>
</feature>
<feature type="compositionally biased region" description="Polar residues" evidence="2">
    <location>
        <begin position="203"/>
        <end position="218"/>
    </location>
</feature>
<evidence type="ECO:0000313" key="4">
    <source>
        <dbReference type="EMBL" id="KAF7494229.1"/>
    </source>
</evidence>
<evidence type="ECO:0000259" key="3">
    <source>
        <dbReference type="Pfam" id="PF07001"/>
    </source>
</evidence>
<feature type="region of interest" description="Disordered" evidence="2">
    <location>
        <begin position="120"/>
        <end position="248"/>
    </location>
</feature>
<feature type="compositionally biased region" description="Low complexity" evidence="2">
    <location>
        <begin position="995"/>
        <end position="1014"/>
    </location>
</feature>
<organism evidence="4">
    <name type="scientific">Sarcoptes scabiei</name>
    <name type="common">Itch mite</name>
    <name type="synonym">Acarus scabiei</name>
    <dbReference type="NCBI Taxonomy" id="52283"/>
    <lineage>
        <taxon>Eukaryota</taxon>
        <taxon>Metazoa</taxon>
        <taxon>Ecdysozoa</taxon>
        <taxon>Arthropoda</taxon>
        <taxon>Chelicerata</taxon>
        <taxon>Arachnida</taxon>
        <taxon>Acari</taxon>
        <taxon>Acariformes</taxon>
        <taxon>Sarcoptiformes</taxon>
        <taxon>Astigmata</taxon>
        <taxon>Psoroptidia</taxon>
        <taxon>Sarcoptoidea</taxon>
        <taxon>Sarcoptidae</taxon>
        <taxon>Sarcoptinae</taxon>
        <taxon>Sarcoptes</taxon>
    </lineage>
</organism>
<feature type="region of interest" description="Disordered" evidence="2">
    <location>
        <begin position="368"/>
        <end position="722"/>
    </location>
</feature>
<reference evidence="4" key="2">
    <citation type="submission" date="2020-01" db="EMBL/GenBank/DDBJ databases">
        <authorList>
            <person name="Korhonen P.K.K."/>
            <person name="Guangxu M.G."/>
            <person name="Wang T.W."/>
            <person name="Stroehlein A.J.S."/>
            <person name="Young N.D."/>
            <person name="Ang C.-S.A."/>
            <person name="Fernando D.W.F."/>
            <person name="Lu H.L."/>
            <person name="Taylor S.T."/>
            <person name="Ehtesham M.E.M."/>
            <person name="Najaraj S.H.N."/>
            <person name="Harsha G.H.G."/>
            <person name="Madugundu A.M."/>
            <person name="Renuse S.R."/>
            <person name="Holt D.H."/>
            <person name="Pandey A.P."/>
            <person name="Papenfuss A.P."/>
            <person name="Gasser R.B.G."/>
            <person name="Fischer K.F."/>
        </authorList>
    </citation>
    <scope>NUCLEOTIDE SEQUENCE</scope>
    <source>
        <strain evidence="4">SSS_KF_BRIS2020</strain>
    </source>
</reference>
<feature type="compositionally biased region" description="Polar residues" evidence="2">
    <location>
        <begin position="1082"/>
        <end position="1092"/>
    </location>
</feature>
<feature type="compositionally biased region" description="Low complexity" evidence="2">
    <location>
        <begin position="2067"/>
        <end position="2083"/>
    </location>
</feature>
<feature type="compositionally biased region" description="Basic and acidic residues" evidence="2">
    <location>
        <begin position="767"/>
        <end position="777"/>
    </location>
</feature>
<feature type="compositionally biased region" description="Low complexity" evidence="2">
    <location>
        <begin position="1"/>
        <end position="33"/>
    </location>
</feature>
<proteinExistence type="predicted"/>
<evidence type="ECO:0000313" key="5">
    <source>
        <dbReference type="EnsemblMetazoa" id="KAF7494229.1"/>
    </source>
</evidence>
<feature type="compositionally biased region" description="Low complexity" evidence="2">
    <location>
        <begin position="1054"/>
        <end position="1065"/>
    </location>
</feature>
<feature type="compositionally biased region" description="Low complexity" evidence="2">
    <location>
        <begin position="1394"/>
        <end position="1405"/>
    </location>
</feature>
<feature type="compositionally biased region" description="Polar residues" evidence="2">
    <location>
        <begin position="778"/>
        <end position="795"/>
    </location>
</feature>
<feature type="region of interest" description="Disordered" evidence="2">
    <location>
        <begin position="1337"/>
        <end position="1431"/>
    </location>
</feature>
<feature type="region of interest" description="Disordered" evidence="2">
    <location>
        <begin position="302"/>
        <end position="328"/>
    </location>
</feature>
<feature type="domain" description="BAT2 N-terminal" evidence="3">
    <location>
        <begin position="27"/>
        <end position="202"/>
    </location>
</feature>
<feature type="compositionally biased region" description="Polar residues" evidence="2">
    <location>
        <begin position="480"/>
        <end position="497"/>
    </location>
</feature>
<feature type="region of interest" description="Disordered" evidence="2">
    <location>
        <begin position="2104"/>
        <end position="2123"/>
    </location>
</feature>
<feature type="compositionally biased region" description="Low complexity" evidence="2">
    <location>
        <begin position="399"/>
        <end position="426"/>
    </location>
</feature>
<feature type="compositionally biased region" description="Polar residues" evidence="2">
    <location>
        <begin position="1156"/>
        <end position="1170"/>
    </location>
</feature>
<feature type="compositionally biased region" description="Polar residues" evidence="2">
    <location>
        <begin position="1418"/>
        <end position="1431"/>
    </location>
</feature>
<feature type="compositionally biased region" description="Polar residues" evidence="2">
    <location>
        <begin position="929"/>
        <end position="947"/>
    </location>
</feature>